<sequence>MKQGTEDLRNLSDAECDRVSGGRMLTTLAVGEEDGGCRGPIMTTMALGEEDPRERLGVPLDAGLHL</sequence>
<keyword evidence="2" id="KW-1185">Reference proteome</keyword>
<protein>
    <submittedName>
        <fullName evidence="1">Uncharacterized protein</fullName>
    </submittedName>
</protein>
<evidence type="ECO:0000313" key="2">
    <source>
        <dbReference type="Proteomes" id="UP000029917"/>
    </source>
</evidence>
<dbReference type="STRING" id="690417.IC63_07710"/>
<dbReference type="EMBL" id="JRKS01000018">
    <property type="protein sequence ID" value="KGJ07645.1"/>
    <property type="molecule type" value="Genomic_DNA"/>
</dbReference>
<dbReference type="AlphaFoldDB" id="A0A099FA87"/>
<reference evidence="1 2" key="2">
    <citation type="submission" date="2014-10" db="EMBL/GenBank/DDBJ databases">
        <title>Paracoccus sanguinis sp. nov., isolated from clinical specimens of New York State patients.</title>
        <authorList>
            <person name="Mingle L.A."/>
            <person name="Cole J.A."/>
            <person name="Lapierre P."/>
            <person name="Musser K.A."/>
        </authorList>
    </citation>
    <scope>NUCLEOTIDE SEQUENCE [LARGE SCALE GENOMIC DNA]</scope>
    <source>
        <strain evidence="1 2">HAMBI 3106</strain>
    </source>
</reference>
<organism evidence="1 2">
    <name type="scientific">Paracoccus sphaerophysae</name>
    <dbReference type="NCBI Taxonomy" id="690417"/>
    <lineage>
        <taxon>Bacteria</taxon>
        <taxon>Pseudomonadati</taxon>
        <taxon>Pseudomonadota</taxon>
        <taxon>Alphaproteobacteria</taxon>
        <taxon>Rhodobacterales</taxon>
        <taxon>Paracoccaceae</taxon>
        <taxon>Paracoccus</taxon>
    </lineage>
</organism>
<dbReference type="Proteomes" id="UP000029917">
    <property type="component" value="Unassembled WGS sequence"/>
</dbReference>
<dbReference type="RefSeq" id="WP_036718618.1">
    <property type="nucleotide sequence ID" value="NZ_CALUAY010000059.1"/>
</dbReference>
<name>A0A099FA87_9RHOB</name>
<reference evidence="1 2" key="1">
    <citation type="submission" date="2014-09" db="EMBL/GenBank/DDBJ databases">
        <authorList>
            <person name="McGinnis J.M."/>
            <person name="Wolfgang W.J."/>
        </authorList>
    </citation>
    <scope>NUCLEOTIDE SEQUENCE [LARGE SCALE GENOMIC DNA]</scope>
    <source>
        <strain evidence="1 2">HAMBI 3106</strain>
    </source>
</reference>
<evidence type="ECO:0000313" key="1">
    <source>
        <dbReference type="EMBL" id="KGJ07645.1"/>
    </source>
</evidence>
<accession>A0A099FA87</accession>
<gene>
    <name evidence="1" type="ORF">IC63_07710</name>
</gene>
<comment type="caution">
    <text evidence="1">The sequence shown here is derived from an EMBL/GenBank/DDBJ whole genome shotgun (WGS) entry which is preliminary data.</text>
</comment>
<proteinExistence type="predicted"/>
<dbReference type="OrthoDB" id="8480961at2"/>